<dbReference type="Proteomes" id="UP000177258">
    <property type="component" value="Unassembled WGS sequence"/>
</dbReference>
<gene>
    <name evidence="2" type="ORF">A3D83_04160</name>
</gene>
<evidence type="ECO:0000256" key="1">
    <source>
        <dbReference type="ARBA" id="ARBA00007031"/>
    </source>
</evidence>
<evidence type="ECO:0000313" key="2">
    <source>
        <dbReference type="EMBL" id="OGE32731.1"/>
    </source>
</evidence>
<proteinExistence type="inferred from homology"/>
<dbReference type="GO" id="GO:0006355">
    <property type="term" value="P:regulation of DNA-templated transcription"/>
    <property type="evidence" value="ECO:0007669"/>
    <property type="project" value="InterPro"/>
</dbReference>
<dbReference type="AlphaFoldDB" id="A0A1F5JW72"/>
<dbReference type="InterPro" id="IPR041920">
    <property type="entry name" value="ROS/MUCR_sf"/>
</dbReference>
<protein>
    <submittedName>
        <fullName evidence="2">Uncharacterized protein</fullName>
    </submittedName>
</protein>
<organism evidence="2 3">
    <name type="scientific">Candidatus Daviesbacteria bacterium RIFCSPHIGHO2_02_FULL_41_10</name>
    <dbReference type="NCBI Taxonomy" id="1797774"/>
    <lineage>
        <taxon>Bacteria</taxon>
        <taxon>Candidatus Daviesiibacteriota</taxon>
    </lineage>
</organism>
<sequence length="177" mass="20015">MPIERGAISAGRRAERPAQVICKICGRACKLLHKPHLRVHGIASQVEYREMYDIGYEVPLNSRDYADLRREVQEHPEKQQQTRLMVKNWLLQKRVALALLERQNFYTPSRVSEITKIPVQTIHSAIKRQALPCGQIGLLVETNRGLVASGEAVVKGVTLEDMVKFAQGHTPKYPPKG</sequence>
<evidence type="ECO:0000313" key="3">
    <source>
        <dbReference type="Proteomes" id="UP000177258"/>
    </source>
</evidence>
<comment type="caution">
    <text evidence="2">The sequence shown here is derived from an EMBL/GenBank/DDBJ whole genome shotgun (WGS) entry which is preliminary data.</text>
</comment>
<comment type="similarity">
    <text evidence="1">Belongs to the ros/MucR family.</text>
</comment>
<dbReference type="InterPro" id="IPR008807">
    <property type="entry name" value="ROS_MUCR"/>
</dbReference>
<name>A0A1F5JW72_9BACT</name>
<dbReference type="EMBL" id="MFDB01000022">
    <property type="protein sequence ID" value="OGE32731.1"/>
    <property type="molecule type" value="Genomic_DNA"/>
</dbReference>
<accession>A0A1F5JW72</accession>
<dbReference type="GO" id="GO:0008270">
    <property type="term" value="F:zinc ion binding"/>
    <property type="evidence" value="ECO:0007669"/>
    <property type="project" value="InterPro"/>
</dbReference>
<dbReference type="Gene3D" id="1.10.10.1550">
    <property type="entry name" value="ROS/MUCR transcriptional regulator protein"/>
    <property type="match status" value="1"/>
</dbReference>
<reference evidence="2 3" key="1">
    <citation type="journal article" date="2016" name="Nat. Commun.">
        <title>Thousands of microbial genomes shed light on interconnected biogeochemical processes in an aquifer system.</title>
        <authorList>
            <person name="Anantharaman K."/>
            <person name="Brown C.T."/>
            <person name="Hug L.A."/>
            <person name="Sharon I."/>
            <person name="Castelle C.J."/>
            <person name="Probst A.J."/>
            <person name="Thomas B.C."/>
            <person name="Singh A."/>
            <person name="Wilkins M.J."/>
            <person name="Karaoz U."/>
            <person name="Brodie E.L."/>
            <person name="Williams K.H."/>
            <person name="Hubbard S.S."/>
            <person name="Banfield J.F."/>
        </authorList>
    </citation>
    <scope>NUCLEOTIDE SEQUENCE [LARGE SCALE GENOMIC DNA]</scope>
</reference>
<dbReference type="Pfam" id="PF05443">
    <property type="entry name" value="ROS_MUCR"/>
    <property type="match status" value="1"/>
</dbReference>
<dbReference type="GO" id="GO:0003677">
    <property type="term" value="F:DNA binding"/>
    <property type="evidence" value="ECO:0007669"/>
    <property type="project" value="InterPro"/>
</dbReference>